<dbReference type="InterPro" id="IPR016181">
    <property type="entry name" value="Acyl_CoA_acyltransferase"/>
</dbReference>
<dbReference type="Proteomes" id="UP000295773">
    <property type="component" value="Unassembled WGS sequence"/>
</dbReference>
<dbReference type="AlphaFoldDB" id="A0A4R3SVN0"/>
<dbReference type="Pfam" id="PF00583">
    <property type="entry name" value="Acetyltransf_1"/>
    <property type="match status" value="1"/>
</dbReference>
<feature type="domain" description="N-acetyltransferase" evidence="1">
    <location>
        <begin position="137"/>
        <end position="285"/>
    </location>
</feature>
<protein>
    <submittedName>
        <fullName evidence="2">Acetyltransferase (GNAT) family protein</fullName>
    </submittedName>
</protein>
<sequence length="285" mass="32526">MEIKIVSTKDELFAVCHMAASSNAQNEALSEEFHRGSLNMEDCLILKEGQRIYGRIILNRYLTYLTLEKIPVERAVGFLKEACNRIYEKHIVTHLYSDKSNHELVKTSLLLSDFVITQEKESYIRQPYAYPIKADLRDGRDVEDTLFIEMIQACYEQNQDRSIRKDAIRYGRYKAAVKLFTELIEQEPLTYRQMLFVNGTPAGIVFLNTSSEKYRGIGYLAVHPAFRAQGLGKVLLQAACALAAKEKSVSTIIGDIDVRNAYIRDIVQACAFELSCQELVFEKNS</sequence>
<comment type="caution">
    <text evidence="2">The sequence shown here is derived from an EMBL/GenBank/DDBJ whole genome shotgun (WGS) entry which is preliminary data.</text>
</comment>
<dbReference type="InterPro" id="IPR000182">
    <property type="entry name" value="GNAT_dom"/>
</dbReference>
<evidence type="ECO:0000313" key="2">
    <source>
        <dbReference type="EMBL" id="TCU52206.1"/>
    </source>
</evidence>
<dbReference type="GO" id="GO:0016747">
    <property type="term" value="F:acyltransferase activity, transferring groups other than amino-acyl groups"/>
    <property type="evidence" value="ECO:0007669"/>
    <property type="project" value="InterPro"/>
</dbReference>
<dbReference type="SUPFAM" id="SSF55729">
    <property type="entry name" value="Acyl-CoA N-acyltransferases (Nat)"/>
    <property type="match status" value="1"/>
</dbReference>
<keyword evidence="2" id="KW-0808">Transferase</keyword>
<gene>
    <name evidence="2" type="ORF">EDD61_1385</name>
</gene>
<dbReference type="RefSeq" id="WP_132225839.1">
    <property type="nucleotide sequence ID" value="NZ_JANKBG010000039.1"/>
</dbReference>
<dbReference type="CDD" id="cd04301">
    <property type="entry name" value="NAT_SF"/>
    <property type="match status" value="1"/>
</dbReference>
<dbReference type="PROSITE" id="PS51186">
    <property type="entry name" value="GNAT"/>
    <property type="match status" value="1"/>
</dbReference>
<evidence type="ECO:0000313" key="3">
    <source>
        <dbReference type="Proteomes" id="UP000295773"/>
    </source>
</evidence>
<organism evidence="2 3">
    <name type="scientific">Longicatena caecimuris</name>
    <dbReference type="NCBI Taxonomy" id="1796635"/>
    <lineage>
        <taxon>Bacteria</taxon>
        <taxon>Bacillati</taxon>
        <taxon>Bacillota</taxon>
        <taxon>Erysipelotrichia</taxon>
        <taxon>Erysipelotrichales</taxon>
        <taxon>Erysipelotrichaceae</taxon>
        <taxon>Longicatena</taxon>
    </lineage>
</organism>
<accession>A0A4R3SVN0</accession>
<evidence type="ECO:0000259" key="1">
    <source>
        <dbReference type="PROSITE" id="PS51186"/>
    </source>
</evidence>
<name>A0A4R3SVN0_9FIRM</name>
<proteinExistence type="predicted"/>
<keyword evidence="3" id="KW-1185">Reference proteome</keyword>
<dbReference type="EMBL" id="SMBP01000038">
    <property type="protein sequence ID" value="TCU52206.1"/>
    <property type="molecule type" value="Genomic_DNA"/>
</dbReference>
<dbReference type="Gene3D" id="3.40.630.30">
    <property type="match status" value="1"/>
</dbReference>
<reference evidence="2 3" key="1">
    <citation type="submission" date="2019-03" db="EMBL/GenBank/DDBJ databases">
        <title>Genomic Encyclopedia of Type Strains, Phase IV (KMG-IV): sequencing the most valuable type-strain genomes for metagenomic binning, comparative biology and taxonomic classification.</title>
        <authorList>
            <person name="Goeker M."/>
        </authorList>
    </citation>
    <scope>NUCLEOTIDE SEQUENCE [LARGE SCALE GENOMIC DNA]</scope>
    <source>
        <strain evidence="2 3">DSM 29481</strain>
    </source>
</reference>